<keyword evidence="2" id="KW-0812">Transmembrane</keyword>
<protein>
    <submittedName>
        <fullName evidence="4">Protein disulfide isomerase</fullName>
    </submittedName>
</protein>
<sequence length="1318" mass="144356">MAAMLTALAFTHAPSATAQNTQTLRSAAQAIADPFASTAQAAAQNTAAQTPAARGATKPAAAPKPDADTQAILDTLKTLPETERRAMVVYYKDLGLDLSPWLQDGSGSGTANGRRRQLVRQMRTVNFVRRPEAVLGARSQIGMESQSLPAEDAPDQEIIQWFHRHAMAAEWDAVKALLVLRAGNEAEGMYAALISGTNHADSELIPEDVLGLSEAAPAELTEWQIDALAGLLKAAAKKTSTRPLIQRFRQGTTWFGTETEAHRKRTMRLLLAAGLPIEAFEFMPSLEEAREAENAAVMKGHAEYLMARAAEAKGAASDRMLENAWSLFGEIALLDSADTALRSECLSSAVDLLPRVPPGPGLAWLRSLFEHPSLAPAGLQAVALKALKLEDEKLPEAVRAQAILTMKEAVDTLLAQQHLQLDQLTIPLRMLTIGLLSRAENAIKEQAKKNGVSEVAALLLRSMPDEAWRKQIEPSLVGRAYNAFIGVALIADETDLALELLAQGVKRQPAMSTELATEFLDLWVDRMQARTQEPVVNNNVWFYAFSRRSRPSTPVTRGWQQRNLDRLAELLDVLDGIGIDGRKLPGVVTALSACYGPTQAYERDTVQRILGPIEQIDASVAGQLASTMRQGLSGDWRSRKAQEDAGFERSESELRKIVETGYDLATALAESAVDNSQDEQDAWQHAILKAALSFDRMQFRGEREQDAAAYHAARKLVFSAFEDAASRYREALADGRVRPDMQIYNVWFSLALGASDLGALTLEDLMTEGMENADQIDRIRDDILKMTPEHSNYHIGEFARGVMSGLSETKPEVKPRLLQAAARVVGDHPAGAPIRRTLDLYHELVEDEIHLQLTIDGSDRVGTEPFGAVLTLQHTASIDRSSGGFARYLMDSFSQFNAGQWQTINYQERLQKSIEKSFSGTVQLLGIDFFQPMNPAVPIRLEGQSGWQEKPMAYLVLQAADPSVDRLPAVQMDMHFNDASGPIVLPVLSNTVLIDAAADPAPRPLDDLVIEQTLDARPMLEKKDEQNVRLEIVARATGVLPEINQLFDNLANALPGYVLDETQLVADPFDVSQTHRAQPEEEVTSTNRNPYMAYSKSLPNLDPDSDGLFRLGTMRKWSVTYIPEHSVAAAKPDRFIFPAVSDARAETLVSLTVPKKTPDETPGGTANTAAEAQADVAADSPISIKRFTYEDYDLVPVESQTLRFDSQGIPAIVWLAGGLAALLLVALIVWRLRHAKPESLASTTSIAIPESLTPTAATLLLRRIEQTQSGDWPSSERAALRADINALQRQHFADAEPQNGDAVKLHPTVQRWARRAGT</sequence>
<accession>M5RFK8</accession>
<keyword evidence="3" id="KW-0732">Signal</keyword>
<keyword evidence="2" id="KW-0472">Membrane</keyword>
<evidence type="ECO:0000256" key="2">
    <source>
        <dbReference type="SAM" id="Phobius"/>
    </source>
</evidence>
<feature type="transmembrane region" description="Helical" evidence="2">
    <location>
        <begin position="1211"/>
        <end position="1230"/>
    </location>
</feature>
<evidence type="ECO:0000313" key="4">
    <source>
        <dbReference type="EMBL" id="EMI18253.1"/>
    </source>
</evidence>
<keyword evidence="2" id="KW-1133">Transmembrane helix</keyword>
<feature type="chain" id="PRO_5004070495" evidence="3">
    <location>
        <begin position="19"/>
        <end position="1318"/>
    </location>
</feature>
<keyword evidence="4" id="KW-0413">Isomerase</keyword>
<evidence type="ECO:0000256" key="3">
    <source>
        <dbReference type="SAM" id="SignalP"/>
    </source>
</evidence>
<feature type="region of interest" description="Disordered" evidence="1">
    <location>
        <begin position="1154"/>
        <end position="1174"/>
    </location>
</feature>
<reference evidence="4 5" key="1">
    <citation type="journal article" date="2013" name="Mar. Genomics">
        <title>Expression of sulfatases in Rhodopirellula baltica and the diversity of sulfatases in the genus Rhodopirellula.</title>
        <authorList>
            <person name="Wegner C.E."/>
            <person name="Richter-Heitmann T."/>
            <person name="Klindworth A."/>
            <person name="Klockow C."/>
            <person name="Richter M."/>
            <person name="Achstetter T."/>
            <person name="Glockner F.O."/>
            <person name="Harder J."/>
        </authorList>
    </citation>
    <scope>NUCLEOTIDE SEQUENCE [LARGE SCALE GENOMIC DNA]</scope>
    <source>
        <strain evidence="4 5">SM1</strain>
    </source>
</reference>
<feature type="signal peptide" evidence="3">
    <location>
        <begin position="1"/>
        <end position="18"/>
    </location>
</feature>
<proteinExistence type="predicted"/>
<gene>
    <name evidence="4" type="ORF">RMSM_04814</name>
</gene>
<dbReference type="PATRIC" id="fig|1265738.3.peg.4837"/>
<evidence type="ECO:0000313" key="5">
    <source>
        <dbReference type="Proteomes" id="UP000011991"/>
    </source>
</evidence>
<dbReference type="Proteomes" id="UP000011991">
    <property type="component" value="Unassembled WGS sequence"/>
</dbReference>
<dbReference type="EMBL" id="ANOG01000687">
    <property type="protein sequence ID" value="EMI18253.1"/>
    <property type="molecule type" value="Genomic_DNA"/>
</dbReference>
<keyword evidence="5" id="KW-1185">Reference proteome</keyword>
<feature type="region of interest" description="Disordered" evidence="1">
    <location>
        <begin position="42"/>
        <end position="69"/>
    </location>
</feature>
<organism evidence="4 5">
    <name type="scientific">Rhodopirellula maiorica SM1</name>
    <dbReference type="NCBI Taxonomy" id="1265738"/>
    <lineage>
        <taxon>Bacteria</taxon>
        <taxon>Pseudomonadati</taxon>
        <taxon>Planctomycetota</taxon>
        <taxon>Planctomycetia</taxon>
        <taxon>Pirellulales</taxon>
        <taxon>Pirellulaceae</taxon>
        <taxon>Novipirellula</taxon>
    </lineage>
</organism>
<dbReference type="GO" id="GO:0016853">
    <property type="term" value="F:isomerase activity"/>
    <property type="evidence" value="ECO:0007669"/>
    <property type="project" value="UniProtKB-KW"/>
</dbReference>
<name>M5RFK8_9BACT</name>
<comment type="caution">
    <text evidence="4">The sequence shown here is derived from an EMBL/GenBank/DDBJ whole genome shotgun (WGS) entry which is preliminary data.</text>
</comment>
<evidence type="ECO:0000256" key="1">
    <source>
        <dbReference type="SAM" id="MobiDB-lite"/>
    </source>
</evidence>